<sequence length="373" mass="41793">MSPSPKVLVGSPLGSDERIEGRRKFYYVLDYLEAQDDSSKNQYSRPQLIRLTYEYALSEESRDNYLRAFFNALSLPIDSKENINVEEYRPKVFDFADYLLDDFFLPLTASAGKTARPSPTYHSAIQRVEEDIRTFVGTPDRISALRGDCLVRDRHRCVVSQRFDQVEAEIRFQKDGEDARDDGERALIEDPRSFDVLEVAHILPHSLTKPKASSRLDASREASLAILDMLDAGVTGLIEGTDIDKPRNAITLTHGLHHFFGNFKIFFEPLPDQPPHTYEIGSFLSTYTLRDPALPVTRTLHSADTCIIEPPSSRLLAVHCAVAHILKLSGAGDYIERLLRDAEEKGIQADGSTEVGRLVQLGLGGWLDGAVDI</sequence>
<dbReference type="Proteomes" id="UP001369815">
    <property type="component" value="Unassembled WGS sequence"/>
</dbReference>
<gene>
    <name evidence="2" type="ORF">Daesc_008766</name>
</gene>
<evidence type="ECO:0000313" key="3">
    <source>
        <dbReference type="Proteomes" id="UP001369815"/>
    </source>
</evidence>
<feature type="domain" description="HNH nuclease" evidence="1">
    <location>
        <begin position="190"/>
        <end position="268"/>
    </location>
</feature>
<evidence type="ECO:0000259" key="1">
    <source>
        <dbReference type="Pfam" id="PF13391"/>
    </source>
</evidence>
<organism evidence="2 3">
    <name type="scientific">Daldinia eschscholtzii</name>
    <dbReference type="NCBI Taxonomy" id="292717"/>
    <lineage>
        <taxon>Eukaryota</taxon>
        <taxon>Fungi</taxon>
        <taxon>Dikarya</taxon>
        <taxon>Ascomycota</taxon>
        <taxon>Pezizomycotina</taxon>
        <taxon>Sordariomycetes</taxon>
        <taxon>Xylariomycetidae</taxon>
        <taxon>Xylariales</taxon>
        <taxon>Hypoxylaceae</taxon>
        <taxon>Daldinia</taxon>
    </lineage>
</organism>
<evidence type="ECO:0000313" key="2">
    <source>
        <dbReference type="EMBL" id="KAK6950438.1"/>
    </source>
</evidence>
<keyword evidence="3" id="KW-1185">Reference proteome</keyword>
<dbReference type="AlphaFoldDB" id="A0AAX6MCL6"/>
<proteinExistence type="predicted"/>
<comment type="caution">
    <text evidence="2">The sequence shown here is derived from an EMBL/GenBank/DDBJ whole genome shotgun (WGS) entry which is preliminary data.</text>
</comment>
<accession>A0AAX6MCL6</accession>
<protein>
    <recommendedName>
        <fullName evidence="1">HNH nuclease domain-containing protein</fullName>
    </recommendedName>
</protein>
<reference evidence="2 3" key="1">
    <citation type="journal article" date="2024" name="Front Chem Biol">
        <title>Unveiling the potential of Daldinia eschscholtzii MFLUCC 19-0629 through bioactivity and bioinformatics studies for enhanced sustainable agriculture production.</title>
        <authorList>
            <person name="Brooks S."/>
            <person name="Weaver J.A."/>
            <person name="Klomchit A."/>
            <person name="Alharthi S.A."/>
            <person name="Onlamun T."/>
            <person name="Nurani R."/>
            <person name="Vong T.K."/>
            <person name="Alberti F."/>
            <person name="Greco C."/>
        </authorList>
    </citation>
    <scope>NUCLEOTIDE SEQUENCE [LARGE SCALE GENOMIC DNA]</scope>
    <source>
        <strain evidence="2">MFLUCC 19-0629</strain>
    </source>
</reference>
<dbReference type="InterPro" id="IPR003615">
    <property type="entry name" value="HNH_nuc"/>
</dbReference>
<dbReference type="Pfam" id="PF13391">
    <property type="entry name" value="HNH_2"/>
    <property type="match status" value="1"/>
</dbReference>
<name>A0AAX6MCL6_9PEZI</name>
<dbReference type="EMBL" id="JBANMG010000008">
    <property type="protein sequence ID" value="KAK6950438.1"/>
    <property type="molecule type" value="Genomic_DNA"/>
</dbReference>